<protein>
    <submittedName>
        <fullName evidence="1">Uncharacterized protein</fullName>
    </submittedName>
</protein>
<dbReference type="InParanoid" id="C2KY66"/>
<dbReference type="EMBL" id="ACKX01000146">
    <property type="protein sequence ID" value="EEJ51289.1"/>
    <property type="molecule type" value="Genomic_DNA"/>
</dbReference>
<reference evidence="1 2" key="1">
    <citation type="submission" date="2009-04" db="EMBL/GenBank/DDBJ databases">
        <authorList>
            <person name="Qin X."/>
            <person name="Bachman B."/>
            <person name="Battles P."/>
            <person name="Bell A."/>
            <person name="Bess C."/>
            <person name="Bickham C."/>
            <person name="Chaboub L."/>
            <person name="Chen D."/>
            <person name="Coyle M."/>
            <person name="Deiros D.R."/>
            <person name="Dinh H."/>
            <person name="Forbes L."/>
            <person name="Fowler G."/>
            <person name="Francisco L."/>
            <person name="Fu Q."/>
            <person name="Gubbala S."/>
            <person name="Hale W."/>
            <person name="Han Y."/>
            <person name="Hemphill L."/>
            <person name="Highlander S.K."/>
            <person name="Hirani K."/>
            <person name="Hogues M."/>
            <person name="Jackson L."/>
            <person name="Jakkamsetti A."/>
            <person name="Javaid M."/>
            <person name="Jiang H."/>
            <person name="Korchina V."/>
            <person name="Kovar C."/>
            <person name="Lara F."/>
            <person name="Lee S."/>
            <person name="Mata R."/>
            <person name="Mathew T."/>
            <person name="Moen C."/>
            <person name="Morales K."/>
            <person name="Munidasa M."/>
            <person name="Nazareth L."/>
            <person name="Ngo R."/>
            <person name="Nguyen L."/>
            <person name="Okwuonu G."/>
            <person name="Ongeri F."/>
            <person name="Patil S."/>
            <person name="Petrosino J."/>
            <person name="Pham C."/>
            <person name="Pham P."/>
            <person name="Pu L.-L."/>
            <person name="Puazo M."/>
            <person name="Raj R."/>
            <person name="Reid J."/>
            <person name="Rouhana J."/>
            <person name="Saada N."/>
            <person name="Shang Y."/>
            <person name="Simmons D."/>
            <person name="Thornton R."/>
            <person name="Warren J."/>
            <person name="Weissenberger G."/>
            <person name="Zhang J."/>
            <person name="Zhang L."/>
            <person name="Zhou C."/>
            <person name="Zhu D."/>
            <person name="Muzny D."/>
            <person name="Worley K."/>
            <person name="Gibbs R."/>
        </authorList>
    </citation>
    <scope>NUCLEOTIDE SEQUENCE [LARGE SCALE GENOMIC DNA]</scope>
    <source>
        <strain evidence="1 2">F0268</strain>
    </source>
</reference>
<organism evidence="1 2">
    <name type="scientific">Oribacterium sinus F0268</name>
    <dbReference type="NCBI Taxonomy" id="585501"/>
    <lineage>
        <taxon>Bacteria</taxon>
        <taxon>Bacillati</taxon>
        <taxon>Bacillota</taxon>
        <taxon>Clostridia</taxon>
        <taxon>Lachnospirales</taxon>
        <taxon>Lachnospiraceae</taxon>
        <taxon>Oribacterium</taxon>
    </lineage>
</organism>
<evidence type="ECO:0000313" key="2">
    <source>
        <dbReference type="Proteomes" id="UP000004121"/>
    </source>
</evidence>
<dbReference type="STRING" id="585501.HMPREF6123_1435"/>
<comment type="caution">
    <text evidence="1">The sequence shown here is derived from an EMBL/GenBank/DDBJ whole genome shotgun (WGS) entry which is preliminary data.</text>
</comment>
<dbReference type="HOGENOM" id="CLU_3219395_0_0_9"/>
<dbReference type="RefSeq" id="WP_007156581.1">
    <property type="nucleotide sequence ID" value="NZ_GG668534.1"/>
</dbReference>
<evidence type="ECO:0000313" key="1">
    <source>
        <dbReference type="EMBL" id="EEJ51289.1"/>
    </source>
</evidence>
<sequence length="45" mass="5553">MTKKEHKEGLKERYRAWQEEKIGIQRLTKEEVEAILKERRAKKEK</sequence>
<dbReference type="AlphaFoldDB" id="C2KY66"/>
<name>C2KY66_9FIRM</name>
<dbReference type="Proteomes" id="UP000004121">
    <property type="component" value="Unassembled WGS sequence"/>
</dbReference>
<proteinExistence type="predicted"/>
<keyword evidence="2" id="KW-1185">Reference proteome</keyword>
<accession>C2KY66</accession>
<gene>
    <name evidence="1" type="ORF">HMPREF6123_1435</name>
</gene>